<dbReference type="AlphaFoldDB" id="A0A2N0SKM0"/>
<keyword evidence="6 9" id="KW-0862">Zinc</keyword>
<dbReference type="GO" id="GO:0004089">
    <property type="term" value="F:carbonate dehydratase activity"/>
    <property type="evidence" value="ECO:0007669"/>
    <property type="project" value="UniProtKB-UniRule"/>
</dbReference>
<organism evidence="12 13">
    <name type="scientific">Rhizophagus irregularis</name>
    <dbReference type="NCBI Taxonomy" id="588596"/>
    <lineage>
        <taxon>Eukaryota</taxon>
        <taxon>Fungi</taxon>
        <taxon>Fungi incertae sedis</taxon>
        <taxon>Mucoromycota</taxon>
        <taxon>Glomeromycotina</taxon>
        <taxon>Glomeromycetes</taxon>
        <taxon>Glomerales</taxon>
        <taxon>Glomeraceae</taxon>
        <taxon>Rhizophagus</taxon>
    </lineage>
</organism>
<reference evidence="12 13" key="1">
    <citation type="submission" date="2017-10" db="EMBL/GenBank/DDBJ databases">
        <title>Extensive intraspecific genome diversity in a model arbuscular mycorrhizal fungus.</title>
        <authorList>
            <person name="Chen E.C.H."/>
            <person name="Morin E."/>
            <person name="Baudet D."/>
            <person name="Noel J."/>
            <person name="Ndikumana S."/>
            <person name="Charron P."/>
            <person name="St-Onge C."/>
            <person name="Giorgi J."/>
            <person name="Grigoriev I.V."/>
            <person name="Roux C."/>
            <person name="Martin F.M."/>
            <person name="Corradi N."/>
        </authorList>
    </citation>
    <scope>NUCLEOTIDE SEQUENCE [LARGE SCALE GENOMIC DNA]</scope>
    <source>
        <strain evidence="12 13">A1</strain>
    </source>
</reference>
<proteinExistence type="inferred from homology"/>
<dbReference type="Gene3D" id="3.10.200.10">
    <property type="entry name" value="Alpha carbonic anhydrase"/>
    <property type="match status" value="1"/>
</dbReference>
<evidence type="ECO:0000256" key="3">
    <source>
        <dbReference type="ARBA" id="ARBA00010718"/>
    </source>
</evidence>
<dbReference type="Pfam" id="PF00194">
    <property type="entry name" value="Carb_anhydrase"/>
    <property type="match status" value="1"/>
</dbReference>
<dbReference type="InterPro" id="IPR001148">
    <property type="entry name" value="CA_dom"/>
</dbReference>
<evidence type="ECO:0000256" key="2">
    <source>
        <dbReference type="ARBA" id="ARBA00002904"/>
    </source>
</evidence>
<dbReference type="EC" id="4.2.1.1" evidence="4 9"/>
<dbReference type="GO" id="GO:0008270">
    <property type="term" value="F:zinc ion binding"/>
    <property type="evidence" value="ECO:0007669"/>
    <property type="project" value="UniProtKB-UniRule"/>
</dbReference>
<dbReference type="PROSITE" id="PS51144">
    <property type="entry name" value="ALPHA_CA_2"/>
    <property type="match status" value="1"/>
</dbReference>
<dbReference type="Proteomes" id="UP000684084">
    <property type="component" value="Unassembled WGS sequence"/>
</dbReference>
<dbReference type="Proteomes" id="UP000232688">
    <property type="component" value="Unassembled WGS sequence"/>
</dbReference>
<dbReference type="SMART" id="SM01057">
    <property type="entry name" value="Carb_anhydrase"/>
    <property type="match status" value="1"/>
</dbReference>
<dbReference type="InterPro" id="IPR023561">
    <property type="entry name" value="Carbonic_anhydrase_a-class"/>
</dbReference>
<evidence type="ECO:0000313" key="12">
    <source>
        <dbReference type="EMBL" id="PKC76113.1"/>
    </source>
</evidence>
<comment type="caution">
    <text evidence="12">The sequence shown here is derived from an EMBL/GenBank/DDBJ whole genome shotgun (WGS) entry which is preliminary data.</text>
</comment>
<comment type="cofactor">
    <cofactor evidence="1 9">
        <name>Zn(2+)</name>
        <dbReference type="ChEBI" id="CHEBI:29105"/>
    </cofactor>
</comment>
<dbReference type="VEuPathDB" id="FungiDB:RhiirFUN_010735"/>
<dbReference type="EMBL" id="LLXH01000008">
    <property type="protein sequence ID" value="PKC76113.1"/>
    <property type="molecule type" value="Genomic_DNA"/>
</dbReference>
<dbReference type="CDD" id="cd03124">
    <property type="entry name" value="alpha_CA_prokaryotic_like"/>
    <property type="match status" value="1"/>
</dbReference>
<feature type="chain" id="PRO_5025074164" description="Carbonic anhydrase" evidence="9">
    <location>
        <begin position="23"/>
        <end position="240"/>
    </location>
</feature>
<keyword evidence="9" id="KW-0732">Signal</keyword>
<dbReference type="PROSITE" id="PS00162">
    <property type="entry name" value="ALPHA_CA_1"/>
    <property type="match status" value="1"/>
</dbReference>
<dbReference type="PANTHER" id="PTHR18952">
    <property type="entry name" value="CARBONIC ANHYDRASE"/>
    <property type="match status" value="1"/>
</dbReference>
<protein>
    <recommendedName>
        <fullName evidence="4 9">Carbonic anhydrase</fullName>
        <ecNumber evidence="4 9">4.2.1.1</ecNumber>
    </recommendedName>
</protein>
<evidence type="ECO:0000256" key="6">
    <source>
        <dbReference type="ARBA" id="ARBA00022833"/>
    </source>
</evidence>
<feature type="domain" description="Alpha-carbonic anhydrase" evidence="10">
    <location>
        <begin position="23"/>
        <end position="240"/>
    </location>
</feature>
<dbReference type="VEuPathDB" id="FungiDB:RhiirA1_406696"/>
<dbReference type="InterPro" id="IPR036398">
    <property type="entry name" value="CA_dom_sf"/>
</dbReference>
<reference evidence="11" key="3">
    <citation type="submission" date="2020-05" db="EMBL/GenBank/DDBJ databases">
        <authorList>
            <person name="Rincon C."/>
            <person name="Sanders R I."/>
            <person name="Robbins C."/>
            <person name="Chaturvedi A."/>
        </authorList>
    </citation>
    <scope>NUCLEOTIDE SEQUENCE</scope>
    <source>
        <strain evidence="11">CHB12</strain>
    </source>
</reference>
<comment type="catalytic activity">
    <reaction evidence="8 9">
        <text>hydrogencarbonate + H(+) = CO2 + H2O</text>
        <dbReference type="Rhea" id="RHEA:10748"/>
        <dbReference type="ChEBI" id="CHEBI:15377"/>
        <dbReference type="ChEBI" id="CHEBI:15378"/>
        <dbReference type="ChEBI" id="CHEBI:16526"/>
        <dbReference type="ChEBI" id="CHEBI:17544"/>
        <dbReference type="EC" id="4.2.1.1"/>
    </reaction>
</comment>
<evidence type="ECO:0000256" key="4">
    <source>
        <dbReference type="ARBA" id="ARBA00012925"/>
    </source>
</evidence>
<evidence type="ECO:0000256" key="5">
    <source>
        <dbReference type="ARBA" id="ARBA00022723"/>
    </source>
</evidence>
<dbReference type="EMBL" id="CAGKOT010000010">
    <property type="protein sequence ID" value="CAB5356654.1"/>
    <property type="molecule type" value="Genomic_DNA"/>
</dbReference>
<gene>
    <name evidence="11" type="ORF">CHRIB12_LOCUS6451</name>
    <name evidence="12" type="ORF">RhiirA1_406696</name>
</gene>
<keyword evidence="5 9" id="KW-0479">Metal-binding</keyword>
<evidence type="ECO:0000256" key="7">
    <source>
        <dbReference type="ARBA" id="ARBA00023239"/>
    </source>
</evidence>
<evidence type="ECO:0000256" key="8">
    <source>
        <dbReference type="ARBA" id="ARBA00048348"/>
    </source>
</evidence>
<reference evidence="12 13" key="2">
    <citation type="submission" date="2017-10" db="EMBL/GenBank/DDBJ databases">
        <title>Genome analyses suggest a sexual origin of heterokaryosis in a supposedly ancient asexual fungus.</title>
        <authorList>
            <person name="Corradi N."/>
            <person name="Sedzielewska K."/>
            <person name="Noel J."/>
            <person name="Charron P."/>
            <person name="Farinelli L."/>
            <person name="Marton T."/>
            <person name="Kruger M."/>
            <person name="Pelin A."/>
            <person name="Brachmann A."/>
            <person name="Corradi N."/>
        </authorList>
    </citation>
    <scope>NUCLEOTIDE SEQUENCE [LARGE SCALE GENOMIC DNA]</scope>
    <source>
        <strain evidence="12 13">A1</strain>
    </source>
</reference>
<evidence type="ECO:0000313" key="13">
    <source>
        <dbReference type="Proteomes" id="UP000232688"/>
    </source>
</evidence>
<evidence type="ECO:0000259" key="10">
    <source>
        <dbReference type="PROSITE" id="PS51144"/>
    </source>
</evidence>
<keyword evidence="7 9" id="KW-0456">Lyase</keyword>
<name>A0A2N0SKM0_9GLOM</name>
<evidence type="ECO:0000313" key="11">
    <source>
        <dbReference type="EMBL" id="CAB5356654.1"/>
    </source>
</evidence>
<dbReference type="InterPro" id="IPR041891">
    <property type="entry name" value="Alpha_CA_prokaryot-like"/>
</dbReference>
<evidence type="ECO:0000256" key="1">
    <source>
        <dbReference type="ARBA" id="ARBA00001947"/>
    </source>
</evidence>
<feature type="signal peptide" evidence="9">
    <location>
        <begin position="1"/>
        <end position="22"/>
    </location>
</feature>
<dbReference type="VEuPathDB" id="FungiDB:FUN_006828"/>
<comment type="function">
    <text evidence="2 9">Reversible hydration of carbon dioxide.</text>
</comment>
<accession>A0A2N0SKM0</accession>
<sequence>MMKLFLTFVIFFSLIQISTIFAADFSYSGTTGPAFWGNFNETCLKGKNQSPIDIPYNEFIKFSKPDDVEFHDAHDVVIENKGHTIEISKNLDAKLKIKDNEYNLLQFHFHTPSEHRVNGKYYDVEAHFVFTDTKDNLSVIGVFYDVSDRRNRFFDPIIYNIPDENAKKTIEFIKLSSVIEDINWMNSTYNYFGSLTTPPCSEGVNWWVAYPVQPIGKNQYLKLRDAMGFNSRYTQVRNGE</sequence>
<dbReference type="OrthoDB" id="429145at2759"/>
<dbReference type="SUPFAM" id="SSF51069">
    <property type="entry name" value="Carbonic anhydrase"/>
    <property type="match status" value="1"/>
</dbReference>
<dbReference type="PANTHER" id="PTHR18952:SF265">
    <property type="entry name" value="CARBONIC ANHYDRASE"/>
    <property type="match status" value="1"/>
</dbReference>
<dbReference type="InterPro" id="IPR018338">
    <property type="entry name" value="Carbonic_anhydrase_a-class_CS"/>
</dbReference>
<evidence type="ECO:0000256" key="9">
    <source>
        <dbReference type="RuleBase" id="RU367011"/>
    </source>
</evidence>
<comment type="similarity">
    <text evidence="3 9">Belongs to the alpha-carbonic anhydrase family.</text>
</comment>